<name>A0A1B4FFU9_9BURK</name>
<dbReference type="EMBL" id="CP013386">
    <property type="protein sequence ID" value="AOJ02521.1"/>
    <property type="molecule type" value="Genomic_DNA"/>
</dbReference>
<protein>
    <submittedName>
        <fullName evidence="3">Phenazine biosynthesis, PhzF family protein</fullName>
    </submittedName>
</protein>
<proteinExistence type="inferred from homology"/>
<dbReference type="InterPro" id="IPR003719">
    <property type="entry name" value="Phenazine_PhzF-like"/>
</dbReference>
<dbReference type="NCBIfam" id="TIGR00654">
    <property type="entry name" value="PhzF_family"/>
    <property type="match status" value="1"/>
</dbReference>
<dbReference type="RefSeq" id="WP_059596682.1">
    <property type="nucleotide sequence ID" value="NZ_CP013386.1"/>
</dbReference>
<dbReference type="KEGG" id="buu:WS70_12350"/>
<evidence type="ECO:0000313" key="3">
    <source>
        <dbReference type="EMBL" id="AOJ02521.1"/>
    </source>
</evidence>
<dbReference type="Proteomes" id="UP000062519">
    <property type="component" value="Chromosome 1"/>
</dbReference>
<organism evidence="3 4">
    <name type="scientific">Burkholderia mayonis</name>
    <dbReference type="NCBI Taxonomy" id="1385591"/>
    <lineage>
        <taxon>Bacteria</taxon>
        <taxon>Pseudomonadati</taxon>
        <taxon>Pseudomonadota</taxon>
        <taxon>Betaproteobacteria</taxon>
        <taxon>Burkholderiales</taxon>
        <taxon>Burkholderiaceae</taxon>
        <taxon>Burkholderia</taxon>
        <taxon>pseudomallei group</taxon>
    </lineage>
</organism>
<dbReference type="AlphaFoldDB" id="A0A1B4FFU9"/>
<dbReference type="GO" id="GO:0005737">
    <property type="term" value="C:cytoplasm"/>
    <property type="evidence" value="ECO:0007669"/>
    <property type="project" value="TreeGrafter"/>
</dbReference>
<sequence>MPAAPGAVETVRFKQVDVFTSVPFKGNPLAVVFDADALCDADMRMIARWTNLSETAFLVAPTDPAADYRVRIFTPGGELPFAGHPTLGAAHAFLDAGAQPKTPGRLVQQCGAGLVELAKHGGGWAFAAPPARVTPLPERDWPALAAALRTGAIDFDMPPQAVDNGAPWLVVRLASAADCLALAPDHAALAPIVVALGADGLAAYAPHPAGGPATFEVRCLMTGDAFGVGEDPVTGSANAAIAGLLAQAGRRPGRSYTARQGTALGRDGRVAVDYDDAAGKIWIGGGAVTLVDGSIRLR</sequence>
<gene>
    <name evidence="3" type="ORF">WS70_12350</name>
</gene>
<evidence type="ECO:0000256" key="2">
    <source>
        <dbReference type="PIRSR" id="PIRSR016184-1"/>
    </source>
</evidence>
<evidence type="ECO:0000313" key="4">
    <source>
        <dbReference type="Proteomes" id="UP000062519"/>
    </source>
</evidence>
<reference evidence="3 4" key="1">
    <citation type="submission" date="2015-12" db="EMBL/GenBank/DDBJ databases">
        <title>Diversity of Burkholderia near neighbor genomes.</title>
        <authorList>
            <person name="Sahl J."/>
            <person name="Wagner D."/>
            <person name="Keim P."/>
        </authorList>
    </citation>
    <scope>NUCLEOTIDE SEQUENCE [LARGE SCALE GENOMIC DNA]</scope>
    <source>
        <strain evidence="3 4">BDU6</strain>
    </source>
</reference>
<dbReference type="Pfam" id="PF02567">
    <property type="entry name" value="PhzC-PhzF"/>
    <property type="match status" value="1"/>
</dbReference>
<dbReference type="Gene3D" id="3.10.310.10">
    <property type="entry name" value="Diaminopimelate Epimerase, Chain A, domain 1"/>
    <property type="match status" value="2"/>
</dbReference>
<evidence type="ECO:0000256" key="1">
    <source>
        <dbReference type="ARBA" id="ARBA00008270"/>
    </source>
</evidence>
<dbReference type="PANTHER" id="PTHR13774:SF32">
    <property type="entry name" value="ANTISENSE-ENHANCING SEQUENCE 1"/>
    <property type="match status" value="1"/>
</dbReference>
<comment type="similarity">
    <text evidence="1">Belongs to the PhzF family.</text>
</comment>
<dbReference type="GO" id="GO:0016853">
    <property type="term" value="F:isomerase activity"/>
    <property type="evidence" value="ECO:0007669"/>
    <property type="project" value="TreeGrafter"/>
</dbReference>
<dbReference type="SUPFAM" id="SSF54506">
    <property type="entry name" value="Diaminopimelate epimerase-like"/>
    <property type="match status" value="1"/>
</dbReference>
<dbReference type="PANTHER" id="PTHR13774">
    <property type="entry name" value="PHENAZINE BIOSYNTHESIS PROTEIN"/>
    <property type="match status" value="1"/>
</dbReference>
<keyword evidence="4" id="KW-1185">Reference proteome</keyword>
<accession>A0A1B4FFU9</accession>
<feature type="active site" evidence="2">
    <location>
        <position position="54"/>
    </location>
</feature>
<dbReference type="PIRSF" id="PIRSF016184">
    <property type="entry name" value="PhzC_PhzF"/>
    <property type="match status" value="1"/>
</dbReference>